<dbReference type="CDD" id="cd17503">
    <property type="entry name" value="MFS_LmrB_MDR_like"/>
    <property type="match status" value="1"/>
</dbReference>
<dbReference type="PRINTS" id="PR01036">
    <property type="entry name" value="TCRTETB"/>
</dbReference>
<feature type="transmembrane region" description="Helical" evidence="7">
    <location>
        <begin position="210"/>
        <end position="231"/>
    </location>
</feature>
<dbReference type="EMBL" id="SMCP01000001">
    <property type="protein sequence ID" value="TCV89838.1"/>
    <property type="molecule type" value="Genomic_DNA"/>
</dbReference>
<reference evidence="9 10" key="1">
    <citation type="submission" date="2019-03" db="EMBL/GenBank/DDBJ databases">
        <title>Genomic Encyclopedia of Type Strains, Phase IV (KMG-IV): sequencing the most valuable type-strain genomes for metagenomic binning, comparative biology and taxonomic classification.</title>
        <authorList>
            <person name="Goeker M."/>
        </authorList>
    </citation>
    <scope>NUCLEOTIDE SEQUENCE [LARGE SCALE GENOMIC DNA]</scope>
    <source>
        <strain evidence="9 10">DSM 28140</strain>
    </source>
</reference>
<dbReference type="PROSITE" id="PS50850">
    <property type="entry name" value="MFS"/>
    <property type="match status" value="1"/>
</dbReference>
<comment type="subcellular location">
    <subcellularLocation>
        <location evidence="1">Cell membrane</location>
        <topology evidence="1">Multi-pass membrane protein</topology>
    </subcellularLocation>
</comment>
<evidence type="ECO:0000256" key="2">
    <source>
        <dbReference type="ARBA" id="ARBA00022448"/>
    </source>
</evidence>
<dbReference type="InterPro" id="IPR036259">
    <property type="entry name" value="MFS_trans_sf"/>
</dbReference>
<dbReference type="InterPro" id="IPR004638">
    <property type="entry name" value="EmrB-like"/>
</dbReference>
<evidence type="ECO:0000313" key="10">
    <source>
        <dbReference type="Proteomes" id="UP000294619"/>
    </source>
</evidence>
<accession>A0A4R3YF71</accession>
<keyword evidence="5 7" id="KW-1133">Transmembrane helix</keyword>
<feature type="transmembrane region" description="Helical" evidence="7">
    <location>
        <begin position="405"/>
        <end position="429"/>
    </location>
</feature>
<evidence type="ECO:0000256" key="1">
    <source>
        <dbReference type="ARBA" id="ARBA00004651"/>
    </source>
</evidence>
<dbReference type="Gene3D" id="1.20.1250.20">
    <property type="entry name" value="MFS general substrate transporter like domains"/>
    <property type="match status" value="1"/>
</dbReference>
<keyword evidence="6 7" id="KW-0472">Membrane</keyword>
<feature type="transmembrane region" description="Helical" evidence="7">
    <location>
        <begin position="21"/>
        <end position="42"/>
    </location>
</feature>
<feature type="transmembrane region" description="Helical" evidence="7">
    <location>
        <begin position="89"/>
        <end position="109"/>
    </location>
</feature>
<dbReference type="Proteomes" id="UP000294619">
    <property type="component" value="Unassembled WGS sequence"/>
</dbReference>
<evidence type="ECO:0000256" key="4">
    <source>
        <dbReference type="ARBA" id="ARBA00022692"/>
    </source>
</evidence>
<keyword evidence="2" id="KW-0813">Transport</keyword>
<dbReference type="SUPFAM" id="SSF103473">
    <property type="entry name" value="MFS general substrate transporter"/>
    <property type="match status" value="1"/>
</dbReference>
<feature type="transmembrane region" description="Helical" evidence="7">
    <location>
        <begin position="373"/>
        <end position="393"/>
    </location>
</feature>
<keyword evidence="3" id="KW-1003">Cell membrane</keyword>
<protein>
    <submittedName>
        <fullName evidence="9">EmrB/QacA subfamily drug resistance transporter</fullName>
    </submittedName>
</protein>
<feature type="transmembrane region" description="Helical" evidence="7">
    <location>
        <begin position="311"/>
        <end position="330"/>
    </location>
</feature>
<feature type="transmembrane region" description="Helical" evidence="7">
    <location>
        <begin position="237"/>
        <end position="257"/>
    </location>
</feature>
<feature type="transmembrane region" description="Helical" evidence="7">
    <location>
        <begin position="441"/>
        <end position="463"/>
    </location>
</feature>
<dbReference type="NCBIfam" id="TIGR00711">
    <property type="entry name" value="efflux_EmrB"/>
    <property type="match status" value="1"/>
</dbReference>
<dbReference type="Gene3D" id="1.20.1720.10">
    <property type="entry name" value="Multidrug resistance protein D"/>
    <property type="match status" value="1"/>
</dbReference>
<dbReference type="InterPro" id="IPR011701">
    <property type="entry name" value="MFS"/>
</dbReference>
<dbReference type="GO" id="GO:0005886">
    <property type="term" value="C:plasma membrane"/>
    <property type="evidence" value="ECO:0007669"/>
    <property type="project" value="UniProtKB-SubCell"/>
</dbReference>
<feature type="domain" description="Major facilitator superfamily (MFS) profile" evidence="8">
    <location>
        <begin position="24"/>
        <end position="468"/>
    </location>
</feature>
<dbReference type="PANTHER" id="PTHR42718">
    <property type="entry name" value="MAJOR FACILITATOR SUPERFAMILY MULTIDRUG TRANSPORTER MFSC"/>
    <property type="match status" value="1"/>
</dbReference>
<keyword evidence="4 7" id="KW-0812">Transmembrane</keyword>
<feature type="transmembrane region" description="Helical" evidence="7">
    <location>
        <begin position="62"/>
        <end position="82"/>
    </location>
</feature>
<evidence type="ECO:0000256" key="7">
    <source>
        <dbReference type="SAM" id="Phobius"/>
    </source>
</evidence>
<feature type="transmembrane region" description="Helical" evidence="7">
    <location>
        <begin position="342"/>
        <end position="361"/>
    </location>
</feature>
<dbReference type="PANTHER" id="PTHR42718:SF46">
    <property type="entry name" value="BLR6921 PROTEIN"/>
    <property type="match status" value="1"/>
</dbReference>
<dbReference type="InterPro" id="IPR020846">
    <property type="entry name" value="MFS_dom"/>
</dbReference>
<feature type="transmembrane region" description="Helical" evidence="7">
    <location>
        <begin position="148"/>
        <end position="170"/>
    </location>
</feature>
<name>A0A4R3YF71_9PAST</name>
<gene>
    <name evidence="9" type="ORF">EDC16_101148</name>
</gene>
<evidence type="ECO:0000256" key="6">
    <source>
        <dbReference type="ARBA" id="ARBA00023136"/>
    </source>
</evidence>
<evidence type="ECO:0000256" key="3">
    <source>
        <dbReference type="ARBA" id="ARBA00022475"/>
    </source>
</evidence>
<dbReference type="AlphaFoldDB" id="A0A4R3YF71"/>
<feature type="transmembrane region" description="Helical" evidence="7">
    <location>
        <begin position="176"/>
        <end position="198"/>
    </location>
</feature>
<dbReference type="Pfam" id="PF07690">
    <property type="entry name" value="MFS_1"/>
    <property type="match status" value="2"/>
</dbReference>
<evidence type="ECO:0000259" key="8">
    <source>
        <dbReference type="PROSITE" id="PS50850"/>
    </source>
</evidence>
<feature type="transmembrane region" description="Helical" evidence="7">
    <location>
        <begin position="284"/>
        <end position="305"/>
    </location>
</feature>
<feature type="transmembrane region" description="Helical" evidence="7">
    <location>
        <begin position="115"/>
        <end position="136"/>
    </location>
</feature>
<sequence>MLLNRSLILSRLGCHRMSNNYYGLAWVASTALFMQTLDATILNTALPSIAADLQESPLEMQLAVISYALTVALLIPLSGWLADRFGTLVVFRAAIALFTLGSICCSFAGDLNSLVAFRVLQGAGGALMMPVARLSIIKSVPRHEVLSVWNMMVMAGLIGPIMGPVLGGWLVTYASWHWIFLMNIPIGIVGFWLCGRYMPNLTGKRFRLDWLGFLLFGGALASVTLGLDMIGSRTFSLWSAIVVLLLGMLLFVGYYHYARHVSQPLLGFSLFQYRTFNIGTQVNLVLRLCGSGAPFLLPLMLQVAYGYPADVAGWMLMPIALSSILCKPMIRSWLNRFGYKKALIAATILLCASLVCFGLMQPSWSLCWLLPPLVLYGCAMSLLFTATNTLTISEFSEENNSEGSTLLSVTQQVGLGLGIAFAAVVLNIYRTLLAPDAVAQAFSYTFFTVAAIGILQIIVLLKLQAHDGENMSRREG</sequence>
<evidence type="ECO:0000313" key="9">
    <source>
        <dbReference type="EMBL" id="TCV89838.1"/>
    </source>
</evidence>
<evidence type="ECO:0000256" key="5">
    <source>
        <dbReference type="ARBA" id="ARBA00022989"/>
    </source>
</evidence>
<dbReference type="GO" id="GO:0022857">
    <property type="term" value="F:transmembrane transporter activity"/>
    <property type="evidence" value="ECO:0007669"/>
    <property type="project" value="InterPro"/>
</dbReference>
<organism evidence="9 10">
    <name type="scientific">Testudinibacter aquarius</name>
    <dbReference type="NCBI Taxonomy" id="1524974"/>
    <lineage>
        <taxon>Bacteria</taxon>
        <taxon>Pseudomonadati</taxon>
        <taxon>Pseudomonadota</taxon>
        <taxon>Gammaproteobacteria</taxon>
        <taxon>Pasteurellales</taxon>
        <taxon>Pasteurellaceae</taxon>
        <taxon>Testudinibacter</taxon>
    </lineage>
</organism>
<comment type="caution">
    <text evidence="9">The sequence shown here is derived from an EMBL/GenBank/DDBJ whole genome shotgun (WGS) entry which is preliminary data.</text>
</comment>
<proteinExistence type="predicted"/>